<dbReference type="GO" id="GO:0005634">
    <property type="term" value="C:nucleus"/>
    <property type="evidence" value="ECO:0007669"/>
    <property type="project" value="TreeGrafter"/>
</dbReference>
<dbReference type="SUPFAM" id="SSF53098">
    <property type="entry name" value="Ribonuclease H-like"/>
    <property type="match status" value="1"/>
</dbReference>
<dbReference type="InterPro" id="IPR051181">
    <property type="entry name" value="CAF1_poly(A)_ribonucleases"/>
</dbReference>
<evidence type="ECO:0000313" key="2">
    <source>
        <dbReference type="EMBL" id="ROV88273.1"/>
    </source>
</evidence>
<dbReference type="GO" id="GO:1990432">
    <property type="term" value="P:siRNA 3'-end processing"/>
    <property type="evidence" value="ECO:0007669"/>
    <property type="project" value="TreeGrafter"/>
</dbReference>
<dbReference type="Proteomes" id="UP000284375">
    <property type="component" value="Unassembled WGS sequence"/>
</dbReference>
<dbReference type="OrthoDB" id="1432093at2759"/>
<comment type="caution">
    <text evidence="2">The sequence shown here is derived from an EMBL/GenBank/DDBJ whole genome shotgun (WGS) entry which is preliminary data.</text>
</comment>
<dbReference type="InterPro" id="IPR006941">
    <property type="entry name" value="RNase_CAF1"/>
</dbReference>
<dbReference type="InterPro" id="IPR036397">
    <property type="entry name" value="RNaseH_sf"/>
</dbReference>
<dbReference type="GO" id="GO:1990431">
    <property type="term" value="P:priRNA 3'-end processing"/>
    <property type="evidence" value="ECO:0007669"/>
    <property type="project" value="TreeGrafter"/>
</dbReference>
<comment type="similarity">
    <text evidence="1">Belongs to the CAF1 family.</text>
</comment>
<dbReference type="AlphaFoldDB" id="A0A423VBF3"/>
<keyword evidence="3" id="KW-1185">Reference proteome</keyword>
<dbReference type="PANTHER" id="PTHR15092">
    <property type="entry name" value="POLY A -SPECIFIC RIBONUCLEASE/TARGET OF EGR1, MEMBER 1"/>
    <property type="match status" value="1"/>
</dbReference>
<dbReference type="InterPro" id="IPR012337">
    <property type="entry name" value="RNaseH-like_sf"/>
</dbReference>
<protein>
    <submittedName>
        <fullName evidence="2">Uncharacterized protein</fullName>
    </submittedName>
</protein>
<reference evidence="2 3" key="1">
    <citation type="submission" date="2015-09" db="EMBL/GenBank/DDBJ databases">
        <title>Host preference determinants of Valsa canker pathogens revealed by comparative genomics.</title>
        <authorList>
            <person name="Yin Z."/>
            <person name="Huang L."/>
        </authorList>
    </citation>
    <scope>NUCLEOTIDE SEQUENCE [LARGE SCALE GENOMIC DNA]</scope>
    <source>
        <strain evidence="2 3">YSFL</strain>
    </source>
</reference>
<organism evidence="2 3">
    <name type="scientific">Cytospora chrysosperma</name>
    <name type="common">Cytospora canker fungus</name>
    <name type="synonym">Sphaeria chrysosperma</name>
    <dbReference type="NCBI Taxonomy" id="252740"/>
    <lineage>
        <taxon>Eukaryota</taxon>
        <taxon>Fungi</taxon>
        <taxon>Dikarya</taxon>
        <taxon>Ascomycota</taxon>
        <taxon>Pezizomycotina</taxon>
        <taxon>Sordariomycetes</taxon>
        <taxon>Sordariomycetidae</taxon>
        <taxon>Diaporthales</taxon>
        <taxon>Cytosporaceae</taxon>
        <taxon>Cytospora</taxon>
    </lineage>
</organism>
<dbReference type="STRING" id="252740.A0A423VBF3"/>
<dbReference type="Gene3D" id="3.30.420.10">
    <property type="entry name" value="Ribonuclease H-like superfamily/Ribonuclease H"/>
    <property type="match status" value="1"/>
</dbReference>
<dbReference type="Pfam" id="PF04857">
    <property type="entry name" value="CAF1"/>
    <property type="match status" value="1"/>
</dbReference>
<evidence type="ECO:0000313" key="3">
    <source>
        <dbReference type="Proteomes" id="UP000284375"/>
    </source>
</evidence>
<gene>
    <name evidence="2" type="ORF">VSDG_09042</name>
</gene>
<accession>A0A423VBF3</accession>
<evidence type="ECO:0000256" key="1">
    <source>
        <dbReference type="ARBA" id="ARBA00008372"/>
    </source>
</evidence>
<name>A0A423VBF3_CYTCH</name>
<dbReference type="GO" id="GO:0000289">
    <property type="term" value="P:nuclear-transcribed mRNA poly(A) tail shortening"/>
    <property type="evidence" value="ECO:0007669"/>
    <property type="project" value="TreeGrafter"/>
</dbReference>
<dbReference type="PANTHER" id="PTHR15092:SF22">
    <property type="entry name" value="POLY(A)-SPECIFIC RIBONUCLEASE PNLDC1"/>
    <property type="match status" value="1"/>
</dbReference>
<dbReference type="GO" id="GO:0000175">
    <property type="term" value="F:3'-5'-RNA exonuclease activity"/>
    <property type="evidence" value="ECO:0007669"/>
    <property type="project" value="TreeGrafter"/>
</dbReference>
<dbReference type="EMBL" id="LJZO01000069">
    <property type="protein sequence ID" value="ROV88273.1"/>
    <property type="molecule type" value="Genomic_DNA"/>
</dbReference>
<proteinExistence type="inferred from homology"/>
<dbReference type="GO" id="GO:0003723">
    <property type="term" value="F:RNA binding"/>
    <property type="evidence" value="ECO:0007669"/>
    <property type="project" value="TreeGrafter"/>
</dbReference>
<sequence length="582" mass="65410">MQTSCPTQPPAYPYRPSTTKFFQQCIDPPLKFLIDLCKSPSASGSSENMDVDRTGFWPKLPSILGAISESQFVSVDLEMSGIIVESVESTPNPTLQQIYQDARAAAETFTILQFGLTCVRWEYKKGAYVTKTYNLPVHPGFVGSDIASKQLARTIDRRVEFSSKTIAFLQEHGFSFAQVFNKGVPYLSTTEAAQKGIVDFVQNSDKDEDHIDFSQLPPQSREFYSGVQTKIREWTDRWIYEAETKPLRIENPHGGRLNNLQKRLIHQLVEAEFKDCRAYSRSGSAYMEVVELEAKEQRFSGRAKAQRKQAVVKQTGLRFLWDAICGRLFADKIDPDLIVGEDPVKIIQLKRDLKEYERRLRNQSPIFVGHNLLWDLCFLHSTFVGSLPEKVEDFRTVNLAEYFATVKTEKWPAVRPDPLHSYFKPCPHQAGYDSYMTAVVFVKKSYLLSQAKHALEFIAAEDSTMIIAPPAYCTLRSSFLVSLSQAPRRVPAIPTAPMGSRPTRTGSLLDDDNDDDYVAGLASYAALKPEVSSAKTTVSSTQEITPAGPAKVPAWESTFWKRYGNKSRVGPFGLVFYTGGSD</sequence>